<keyword evidence="1" id="KW-0812">Transmembrane</keyword>
<keyword evidence="1" id="KW-1133">Transmembrane helix</keyword>
<dbReference type="EMBL" id="DUCX01000050">
    <property type="protein sequence ID" value="HIF37417.1"/>
    <property type="molecule type" value="Genomic_DNA"/>
</dbReference>
<name>A0A7J4GS07_9ARCH</name>
<feature type="transmembrane region" description="Helical" evidence="1">
    <location>
        <begin position="99"/>
        <end position="118"/>
    </location>
</feature>
<sequence length="126" mass="13909">MDFAFYKLLHIFGAFLVLGVYAALGIWAMNERSSGENKYEKMSMIAHGIGLLVILIGGFGMASKISDDMMGLGWIHIKLTLWLALGGGITLLRKKPEYASWILLSALGLIILASSIGINHYSWFKE</sequence>
<dbReference type="Proteomes" id="UP000585802">
    <property type="component" value="Unassembled WGS sequence"/>
</dbReference>
<comment type="caution">
    <text evidence="2">The sequence shown here is derived from an EMBL/GenBank/DDBJ whole genome shotgun (WGS) entry which is preliminary data.</text>
</comment>
<feature type="transmembrane region" description="Helical" evidence="1">
    <location>
        <begin position="74"/>
        <end position="92"/>
    </location>
</feature>
<evidence type="ECO:0008006" key="4">
    <source>
        <dbReference type="Google" id="ProtNLM"/>
    </source>
</evidence>
<evidence type="ECO:0000313" key="2">
    <source>
        <dbReference type="EMBL" id="HIF37417.1"/>
    </source>
</evidence>
<feature type="transmembrane region" description="Helical" evidence="1">
    <location>
        <begin position="6"/>
        <end position="30"/>
    </location>
</feature>
<feature type="transmembrane region" description="Helical" evidence="1">
    <location>
        <begin position="42"/>
        <end position="62"/>
    </location>
</feature>
<evidence type="ECO:0000313" key="3">
    <source>
        <dbReference type="Proteomes" id="UP000585802"/>
    </source>
</evidence>
<proteinExistence type="predicted"/>
<evidence type="ECO:0000256" key="1">
    <source>
        <dbReference type="SAM" id="Phobius"/>
    </source>
</evidence>
<accession>A0A7J4GS07</accession>
<keyword evidence="1" id="KW-0472">Membrane</keyword>
<organism evidence="2 3">
    <name type="scientific">Marine Group III euryarchaeote</name>
    <dbReference type="NCBI Taxonomy" id="2173149"/>
    <lineage>
        <taxon>Archaea</taxon>
        <taxon>Methanobacteriati</taxon>
        <taxon>Thermoplasmatota</taxon>
        <taxon>Thermoplasmata</taxon>
        <taxon>Candidatus Thermoprofundales</taxon>
    </lineage>
</organism>
<reference evidence="3" key="1">
    <citation type="journal article" date="2019" name="bioRxiv">
        <title>Genome diversification in globally distributed novel marine Proteobacteria is linked to environmental adaptation.</title>
        <authorList>
            <person name="Zhou Z."/>
            <person name="Tran P.Q."/>
            <person name="Kieft K."/>
            <person name="Anantharaman K."/>
        </authorList>
    </citation>
    <scope>NUCLEOTIDE SEQUENCE [LARGE SCALE GENOMIC DNA]</scope>
</reference>
<protein>
    <recommendedName>
        <fullName evidence="4">DUF2269 family protein</fullName>
    </recommendedName>
</protein>
<dbReference type="AlphaFoldDB" id="A0A7J4GS07"/>
<gene>
    <name evidence="2" type="ORF">EYQ70_03305</name>
</gene>